<feature type="compositionally biased region" description="Basic and acidic residues" evidence="1">
    <location>
        <begin position="50"/>
        <end position="68"/>
    </location>
</feature>
<comment type="caution">
    <text evidence="2">The sequence shown here is derived from an EMBL/GenBank/DDBJ whole genome shotgun (WGS) entry which is preliminary data.</text>
</comment>
<gene>
    <name evidence="2" type="ORF">R5W23_004621</name>
</gene>
<dbReference type="Proteomes" id="UP001272242">
    <property type="component" value="Unassembled WGS sequence"/>
</dbReference>
<sequence>MALNNLKTLTTSTAIVASVKLTATAADRLGLGFAAQAYPLDNLSPNPASEQDRSRQEQSAEQMRKQLHEGVPAVPPVPKTVGCLPPGTRAVVSWPTAAKPSRIHWATVSVGRTRISRDCQSPARVCDKQSLLRQVAPAATAGK</sequence>
<dbReference type="EMBL" id="JAXBLV010000232">
    <property type="protein sequence ID" value="MDY3563122.1"/>
    <property type="molecule type" value="Genomic_DNA"/>
</dbReference>
<organism evidence="2 3">
    <name type="scientific">Gemmata algarum</name>
    <dbReference type="NCBI Taxonomy" id="2975278"/>
    <lineage>
        <taxon>Bacteria</taxon>
        <taxon>Pseudomonadati</taxon>
        <taxon>Planctomycetota</taxon>
        <taxon>Planctomycetia</taxon>
        <taxon>Gemmatales</taxon>
        <taxon>Gemmataceae</taxon>
        <taxon>Gemmata</taxon>
    </lineage>
</organism>
<proteinExistence type="predicted"/>
<evidence type="ECO:0000313" key="3">
    <source>
        <dbReference type="Proteomes" id="UP001272242"/>
    </source>
</evidence>
<protein>
    <submittedName>
        <fullName evidence="2">Uncharacterized protein</fullName>
    </submittedName>
</protein>
<evidence type="ECO:0000256" key="1">
    <source>
        <dbReference type="SAM" id="MobiDB-lite"/>
    </source>
</evidence>
<name>A0ABU5F6E9_9BACT</name>
<feature type="region of interest" description="Disordered" evidence="1">
    <location>
        <begin position="40"/>
        <end position="86"/>
    </location>
</feature>
<evidence type="ECO:0000313" key="2">
    <source>
        <dbReference type="EMBL" id="MDY3563122.1"/>
    </source>
</evidence>
<keyword evidence="3" id="KW-1185">Reference proteome</keyword>
<reference evidence="3" key="1">
    <citation type="journal article" date="2023" name="Mar. Drugs">
        <title>Gemmata algarum, a Novel Planctomycete Isolated from an Algal Mat, Displays Antimicrobial Activity.</title>
        <authorList>
            <person name="Kumar G."/>
            <person name="Kallscheuer N."/>
            <person name="Kashif M."/>
            <person name="Ahamad S."/>
            <person name="Jagadeeshwari U."/>
            <person name="Pannikurungottu S."/>
            <person name="Haufschild T."/>
            <person name="Kabuu M."/>
            <person name="Sasikala C."/>
            <person name="Jogler C."/>
            <person name="Ramana C."/>
        </authorList>
    </citation>
    <scope>NUCLEOTIDE SEQUENCE [LARGE SCALE GENOMIC DNA]</scope>
    <source>
        <strain evidence="3">JC673</strain>
    </source>
</reference>
<dbReference type="RefSeq" id="WP_261184236.1">
    <property type="nucleotide sequence ID" value="NZ_JAXBLV010000232.1"/>
</dbReference>
<accession>A0ABU5F6E9</accession>